<proteinExistence type="predicted"/>
<dbReference type="EMBL" id="FNXT01001157">
    <property type="protein sequence ID" value="SZX72773.1"/>
    <property type="molecule type" value="Genomic_DNA"/>
</dbReference>
<dbReference type="Proteomes" id="UP000256970">
    <property type="component" value="Unassembled WGS sequence"/>
</dbReference>
<evidence type="ECO:0000313" key="2">
    <source>
        <dbReference type="EMBL" id="SZX72773.1"/>
    </source>
</evidence>
<name>A0A383W6F4_TETOB</name>
<feature type="compositionally biased region" description="Low complexity" evidence="1">
    <location>
        <begin position="14"/>
        <end position="25"/>
    </location>
</feature>
<protein>
    <submittedName>
        <fullName evidence="2">Uncharacterized protein</fullName>
    </submittedName>
</protein>
<keyword evidence="3" id="KW-1185">Reference proteome</keyword>
<feature type="region of interest" description="Disordered" evidence="1">
    <location>
        <begin position="1"/>
        <end position="25"/>
    </location>
</feature>
<gene>
    <name evidence="2" type="ORF">BQ4739_LOCUS12920</name>
</gene>
<accession>A0A383W6F4</accession>
<sequence>MEIDLTDEQHEQQQEQPAAAPNRQQLADAGQEQLLLLLQSSKALLDAYSGIQPTTECQQKLAELQQAYLAVSQDIRDTLQQCQALEQQEAAAAATAAEAAGAGGQHALPPEQQQQLEARAAELRARLCHQNSLVKQVIDKLRHLVDAFNMWDSHERHLVQNSVQYALAGTGAI</sequence>
<evidence type="ECO:0000256" key="1">
    <source>
        <dbReference type="SAM" id="MobiDB-lite"/>
    </source>
</evidence>
<dbReference type="AlphaFoldDB" id="A0A383W6F4"/>
<reference evidence="2 3" key="1">
    <citation type="submission" date="2016-10" db="EMBL/GenBank/DDBJ databases">
        <authorList>
            <person name="Cai Z."/>
        </authorList>
    </citation>
    <scope>NUCLEOTIDE SEQUENCE [LARGE SCALE GENOMIC DNA]</scope>
</reference>
<organism evidence="2 3">
    <name type="scientific">Tetradesmus obliquus</name>
    <name type="common">Green alga</name>
    <name type="synonym">Acutodesmus obliquus</name>
    <dbReference type="NCBI Taxonomy" id="3088"/>
    <lineage>
        <taxon>Eukaryota</taxon>
        <taxon>Viridiplantae</taxon>
        <taxon>Chlorophyta</taxon>
        <taxon>core chlorophytes</taxon>
        <taxon>Chlorophyceae</taxon>
        <taxon>CS clade</taxon>
        <taxon>Sphaeropleales</taxon>
        <taxon>Scenedesmaceae</taxon>
        <taxon>Tetradesmus</taxon>
    </lineage>
</organism>
<evidence type="ECO:0000313" key="3">
    <source>
        <dbReference type="Proteomes" id="UP000256970"/>
    </source>
</evidence>